<comment type="caution">
    <text evidence="1">The sequence shown here is derived from an EMBL/GenBank/DDBJ whole genome shotgun (WGS) entry which is preliminary data.</text>
</comment>
<gene>
    <name evidence="1" type="ORF">O6H91_15G041600</name>
</gene>
<accession>A0ACC2BHL1</accession>
<reference evidence="2" key="1">
    <citation type="journal article" date="2024" name="Proc. Natl. Acad. Sci. U.S.A.">
        <title>Extraordinary preservation of gene collinearity over three hundred million years revealed in homosporous lycophytes.</title>
        <authorList>
            <person name="Li C."/>
            <person name="Wickell D."/>
            <person name="Kuo L.Y."/>
            <person name="Chen X."/>
            <person name="Nie B."/>
            <person name="Liao X."/>
            <person name="Peng D."/>
            <person name="Ji J."/>
            <person name="Jenkins J."/>
            <person name="Williams M."/>
            <person name="Shu S."/>
            <person name="Plott C."/>
            <person name="Barry K."/>
            <person name="Rajasekar S."/>
            <person name="Grimwood J."/>
            <person name="Han X."/>
            <person name="Sun S."/>
            <person name="Hou Z."/>
            <person name="He W."/>
            <person name="Dai G."/>
            <person name="Sun C."/>
            <person name="Schmutz J."/>
            <person name="Leebens-Mack J.H."/>
            <person name="Li F.W."/>
            <person name="Wang L."/>
        </authorList>
    </citation>
    <scope>NUCLEOTIDE SEQUENCE [LARGE SCALE GENOMIC DNA]</scope>
    <source>
        <strain evidence="2">cv. PW_Plant_1</strain>
    </source>
</reference>
<keyword evidence="2" id="KW-1185">Reference proteome</keyword>
<evidence type="ECO:0000313" key="2">
    <source>
        <dbReference type="Proteomes" id="UP001162992"/>
    </source>
</evidence>
<organism evidence="1 2">
    <name type="scientific">Diphasiastrum complanatum</name>
    <name type="common">Issler's clubmoss</name>
    <name type="synonym">Lycopodium complanatum</name>
    <dbReference type="NCBI Taxonomy" id="34168"/>
    <lineage>
        <taxon>Eukaryota</taxon>
        <taxon>Viridiplantae</taxon>
        <taxon>Streptophyta</taxon>
        <taxon>Embryophyta</taxon>
        <taxon>Tracheophyta</taxon>
        <taxon>Lycopodiopsida</taxon>
        <taxon>Lycopodiales</taxon>
        <taxon>Lycopodiaceae</taxon>
        <taxon>Lycopodioideae</taxon>
        <taxon>Diphasiastrum</taxon>
    </lineage>
</organism>
<dbReference type="EMBL" id="CM055106">
    <property type="protein sequence ID" value="KAJ7529274.1"/>
    <property type="molecule type" value="Genomic_DNA"/>
</dbReference>
<dbReference type="Proteomes" id="UP001162992">
    <property type="component" value="Chromosome 15"/>
</dbReference>
<evidence type="ECO:0000313" key="1">
    <source>
        <dbReference type="EMBL" id="KAJ7529274.1"/>
    </source>
</evidence>
<name>A0ACC2BHL1_DIPCM</name>
<protein>
    <submittedName>
        <fullName evidence="1">Uncharacterized protein</fullName>
    </submittedName>
</protein>
<sequence length="46" mass="5119">MAHFGMLGKEEGEEVHQKLAALNYPRVTVPVKSLLYAGLDPNAFFE</sequence>
<proteinExistence type="predicted"/>